<feature type="region of interest" description="Disordered" evidence="1">
    <location>
        <begin position="159"/>
        <end position="212"/>
    </location>
</feature>
<name>A0A0G4ETQ9_VITBC</name>
<dbReference type="Proteomes" id="UP000041254">
    <property type="component" value="Unassembled WGS sequence"/>
</dbReference>
<feature type="region of interest" description="Disordered" evidence="1">
    <location>
        <begin position="240"/>
        <end position="261"/>
    </location>
</feature>
<dbReference type="EMBL" id="CDMY01000308">
    <property type="protein sequence ID" value="CEM01706.1"/>
    <property type="molecule type" value="Genomic_DNA"/>
</dbReference>
<dbReference type="InParanoid" id="A0A0G4ETQ9"/>
<dbReference type="AlphaFoldDB" id="A0A0G4ETQ9"/>
<evidence type="ECO:0000313" key="2">
    <source>
        <dbReference type="EMBL" id="CEM01706.1"/>
    </source>
</evidence>
<keyword evidence="3" id="KW-1185">Reference proteome</keyword>
<feature type="compositionally biased region" description="Basic and acidic residues" evidence="1">
    <location>
        <begin position="189"/>
        <end position="204"/>
    </location>
</feature>
<organism evidence="2 3">
    <name type="scientific">Vitrella brassicaformis (strain CCMP3155)</name>
    <dbReference type="NCBI Taxonomy" id="1169540"/>
    <lineage>
        <taxon>Eukaryota</taxon>
        <taxon>Sar</taxon>
        <taxon>Alveolata</taxon>
        <taxon>Colpodellida</taxon>
        <taxon>Vitrellaceae</taxon>
        <taxon>Vitrella</taxon>
    </lineage>
</organism>
<reference evidence="2 3" key="1">
    <citation type="submission" date="2014-11" db="EMBL/GenBank/DDBJ databases">
        <authorList>
            <person name="Zhu J."/>
            <person name="Qi W."/>
            <person name="Song R."/>
        </authorList>
    </citation>
    <scope>NUCLEOTIDE SEQUENCE [LARGE SCALE GENOMIC DNA]</scope>
</reference>
<accession>A0A0G4ETQ9</accession>
<gene>
    <name evidence="2" type="ORF">Vbra_8151</name>
</gene>
<evidence type="ECO:0000313" key="3">
    <source>
        <dbReference type="Proteomes" id="UP000041254"/>
    </source>
</evidence>
<proteinExistence type="predicted"/>
<protein>
    <submittedName>
        <fullName evidence="2">Uncharacterized protein</fullName>
    </submittedName>
</protein>
<dbReference type="VEuPathDB" id="CryptoDB:Vbra_8151"/>
<sequence>MRRLNYSPVSSGMDNTIGCLPYFGHSGSSGLSEYDPLLPLEAGRPLDEERDTMDGGAWHHINTTTTSAATPASEQLSHLLQTIQECKCTTGGGAELHRFAHCCLPQQQQPAESGYVTTRSSASSGSGSSDEDQLRDLLMMGSSFRHCAKDVMLSLPRGWGEASSTRRSARSRGRPAKVGLRNKIGTPMAREDKVKEVKREKPASRSEGQTLADAADAAAAVPPPAPCTHPCVTFTTRDRSLYGRPLRPPKRSYTQGLPDADETPMIKRAKSEEFTSREHLGWLPEPDMPHLPILRPCMTPETTPMFDALHIDDSSSVDPYELQSSIGTPGPMQGVFQEDDGMTTYAAAPHAADCAASGWPGWPQYNDSFCAHMPAVYEHPFPLPLPVQQPAIAIGSPCEPFL</sequence>
<evidence type="ECO:0000256" key="1">
    <source>
        <dbReference type="SAM" id="MobiDB-lite"/>
    </source>
</evidence>